<keyword evidence="2" id="KW-1185">Reference proteome</keyword>
<evidence type="ECO:0000313" key="2">
    <source>
        <dbReference type="Proteomes" id="UP001157502"/>
    </source>
</evidence>
<evidence type="ECO:0000313" key="1">
    <source>
        <dbReference type="EMBL" id="KAJ7990541.1"/>
    </source>
</evidence>
<accession>A0ACC2FGT5</accession>
<proteinExistence type="predicted"/>
<dbReference type="EMBL" id="CM055755">
    <property type="protein sequence ID" value="KAJ7990541.1"/>
    <property type="molecule type" value="Genomic_DNA"/>
</dbReference>
<organism evidence="1 2">
    <name type="scientific">Dallia pectoralis</name>
    <name type="common">Alaska blackfish</name>
    <dbReference type="NCBI Taxonomy" id="75939"/>
    <lineage>
        <taxon>Eukaryota</taxon>
        <taxon>Metazoa</taxon>
        <taxon>Chordata</taxon>
        <taxon>Craniata</taxon>
        <taxon>Vertebrata</taxon>
        <taxon>Euteleostomi</taxon>
        <taxon>Actinopterygii</taxon>
        <taxon>Neopterygii</taxon>
        <taxon>Teleostei</taxon>
        <taxon>Protacanthopterygii</taxon>
        <taxon>Esociformes</taxon>
        <taxon>Umbridae</taxon>
        <taxon>Dallia</taxon>
    </lineage>
</organism>
<dbReference type="Proteomes" id="UP001157502">
    <property type="component" value="Chromosome 28"/>
</dbReference>
<protein>
    <submittedName>
        <fullName evidence="1">Uncharacterized protein</fullName>
    </submittedName>
</protein>
<reference evidence="1" key="1">
    <citation type="submission" date="2021-05" db="EMBL/GenBank/DDBJ databases">
        <authorList>
            <person name="Pan Q."/>
            <person name="Jouanno E."/>
            <person name="Zahm M."/>
            <person name="Klopp C."/>
            <person name="Cabau C."/>
            <person name="Louis A."/>
            <person name="Berthelot C."/>
            <person name="Parey E."/>
            <person name="Roest Crollius H."/>
            <person name="Montfort J."/>
            <person name="Robinson-Rechavi M."/>
            <person name="Bouchez O."/>
            <person name="Lampietro C."/>
            <person name="Lopez Roques C."/>
            <person name="Donnadieu C."/>
            <person name="Postlethwait J."/>
            <person name="Bobe J."/>
            <person name="Dillon D."/>
            <person name="Chandos A."/>
            <person name="von Hippel F."/>
            <person name="Guiguen Y."/>
        </authorList>
    </citation>
    <scope>NUCLEOTIDE SEQUENCE</scope>
    <source>
        <strain evidence="1">YG-Jan2019</strain>
    </source>
</reference>
<gene>
    <name evidence="1" type="ORF">DPEC_G00301410</name>
</gene>
<name>A0ACC2FGT5_DALPE</name>
<sequence>MARPRPFNRERSTTTPYIWHVPLTPTWRPAHTSTPVVRRVRLHERHSTFRTPSSRRHSTPPPRALIRFSPVSPQGKSRRRRPSSRCTSPLITDVNVPRRQPPVIGLQHCLIEAG</sequence>
<comment type="caution">
    <text evidence="1">The sequence shown here is derived from an EMBL/GenBank/DDBJ whole genome shotgun (WGS) entry which is preliminary data.</text>
</comment>